<evidence type="ECO:0000313" key="5">
    <source>
        <dbReference type="Proteomes" id="UP000255110"/>
    </source>
</evidence>
<dbReference type="STRING" id="460.Lstg_0686"/>
<keyword evidence="1" id="KW-1133">Transmembrane helix</keyword>
<keyword evidence="1" id="KW-0472">Membrane</keyword>
<dbReference type="Proteomes" id="UP000054820">
    <property type="component" value="Unassembled WGS sequence"/>
</dbReference>
<organism evidence="3 5">
    <name type="scientific">Legionella steigerwaltii</name>
    <dbReference type="NCBI Taxonomy" id="460"/>
    <lineage>
        <taxon>Bacteria</taxon>
        <taxon>Pseudomonadati</taxon>
        <taxon>Pseudomonadota</taxon>
        <taxon>Gammaproteobacteria</taxon>
        <taxon>Legionellales</taxon>
        <taxon>Legionellaceae</taxon>
        <taxon>Legionella</taxon>
    </lineage>
</organism>
<reference evidence="2 4" key="1">
    <citation type="submission" date="2015-11" db="EMBL/GenBank/DDBJ databases">
        <title>Genomic analysis of 38 Legionella species identifies large and diverse effector repertoires.</title>
        <authorList>
            <person name="Burstein D."/>
            <person name="Amaro F."/>
            <person name="Zusman T."/>
            <person name="Lifshitz Z."/>
            <person name="Cohen O."/>
            <person name="Gilbert J.A."/>
            <person name="Pupko T."/>
            <person name="Shuman H.A."/>
            <person name="Segal G."/>
        </authorList>
    </citation>
    <scope>NUCLEOTIDE SEQUENCE [LARGE SCALE GENOMIC DNA]</scope>
    <source>
        <strain evidence="2 4">SC-18-C9</strain>
    </source>
</reference>
<accession>A0A378LCR1</accession>
<evidence type="ECO:0000313" key="2">
    <source>
        <dbReference type="EMBL" id="KTD79470.1"/>
    </source>
</evidence>
<proteinExistence type="predicted"/>
<feature type="transmembrane region" description="Helical" evidence="1">
    <location>
        <begin position="28"/>
        <end position="51"/>
    </location>
</feature>
<dbReference type="AlphaFoldDB" id="A0A378LCR1"/>
<dbReference type="Proteomes" id="UP000255110">
    <property type="component" value="Unassembled WGS sequence"/>
</dbReference>
<name>A0A378LCR1_9GAMM</name>
<dbReference type="OrthoDB" id="8759010at2"/>
<evidence type="ECO:0000256" key="1">
    <source>
        <dbReference type="SAM" id="Phobius"/>
    </source>
</evidence>
<keyword evidence="4" id="KW-1185">Reference proteome</keyword>
<protein>
    <submittedName>
        <fullName evidence="3">Uncharacterized protein</fullName>
    </submittedName>
</protein>
<reference evidence="3 5" key="2">
    <citation type="submission" date="2018-06" db="EMBL/GenBank/DDBJ databases">
        <authorList>
            <consortium name="Pathogen Informatics"/>
            <person name="Doyle S."/>
        </authorList>
    </citation>
    <scope>NUCLEOTIDE SEQUENCE [LARGE SCALE GENOMIC DNA]</scope>
    <source>
        <strain evidence="3 5">NCTC11991</strain>
    </source>
</reference>
<sequence>MAFFFYLPNLYVAGLIAKNKSPSLSLTYQYIGGSLLACANAFVIVSTYTFLTRSWWPAIVKVLSE</sequence>
<dbReference type="RefSeq" id="WP_058476275.1">
    <property type="nucleotide sequence ID" value="NZ_CAAAIO010000004.1"/>
</dbReference>
<evidence type="ECO:0000313" key="4">
    <source>
        <dbReference type="Proteomes" id="UP000054820"/>
    </source>
</evidence>
<dbReference type="EMBL" id="UGOY01000001">
    <property type="protein sequence ID" value="STY24646.1"/>
    <property type="molecule type" value="Genomic_DNA"/>
</dbReference>
<gene>
    <name evidence="2" type="ORF">Lstg_0686</name>
    <name evidence="3" type="ORF">NCTC11991_03276</name>
</gene>
<keyword evidence="1" id="KW-0812">Transmembrane</keyword>
<evidence type="ECO:0000313" key="3">
    <source>
        <dbReference type="EMBL" id="STY24646.1"/>
    </source>
</evidence>
<dbReference type="EMBL" id="LNYZ01000005">
    <property type="protein sequence ID" value="KTD79470.1"/>
    <property type="molecule type" value="Genomic_DNA"/>
</dbReference>